<dbReference type="InterPro" id="IPR029048">
    <property type="entry name" value="HSP70_C_sf"/>
</dbReference>
<reference evidence="1 2" key="2">
    <citation type="submission" date="2018-11" db="EMBL/GenBank/DDBJ databases">
        <authorList>
            <consortium name="Pathogen Informatics"/>
        </authorList>
    </citation>
    <scope>NUCLEOTIDE SEQUENCE [LARGE SCALE GENOMIC DNA]</scope>
</reference>
<dbReference type="WBParaSite" id="TASK_0001033001-mRNA-1">
    <property type="protein sequence ID" value="TASK_0001033001-mRNA-1"/>
    <property type="gene ID" value="TASK_0001033001"/>
</dbReference>
<evidence type="ECO:0000313" key="3">
    <source>
        <dbReference type="WBParaSite" id="TASK_0001033001-mRNA-1"/>
    </source>
</evidence>
<evidence type="ECO:0000313" key="2">
    <source>
        <dbReference type="Proteomes" id="UP000282613"/>
    </source>
</evidence>
<accession>A0A0R3WHI7</accession>
<dbReference type="AlphaFoldDB" id="A0A0R3WHI7"/>
<keyword evidence="2" id="KW-1185">Reference proteome</keyword>
<reference evidence="3" key="1">
    <citation type="submission" date="2017-02" db="UniProtKB">
        <authorList>
            <consortium name="WormBaseParasite"/>
        </authorList>
    </citation>
    <scope>IDENTIFICATION</scope>
</reference>
<gene>
    <name evidence="1" type="ORF">TASK_LOCUS10331</name>
</gene>
<dbReference type="Proteomes" id="UP000282613">
    <property type="component" value="Unassembled WGS sequence"/>
</dbReference>
<dbReference type="Gene3D" id="1.20.1270.10">
    <property type="match status" value="1"/>
</dbReference>
<sequence>MADKRIRVCIRDSGHLSEEQIELMINEAEKLKQEDKKQGSKMTTKIMLEKIHLLYAVRNGRRRDKAKDIKEAT</sequence>
<protein>
    <submittedName>
        <fullName evidence="3">Molecular chaperone DnaK</fullName>
    </submittedName>
</protein>
<proteinExistence type="predicted"/>
<dbReference type="EMBL" id="UYRS01023161">
    <property type="protein sequence ID" value="VDK52182.1"/>
    <property type="molecule type" value="Genomic_DNA"/>
</dbReference>
<organism evidence="3">
    <name type="scientific">Taenia asiatica</name>
    <name type="common">Asian tapeworm</name>
    <dbReference type="NCBI Taxonomy" id="60517"/>
    <lineage>
        <taxon>Eukaryota</taxon>
        <taxon>Metazoa</taxon>
        <taxon>Spiralia</taxon>
        <taxon>Lophotrochozoa</taxon>
        <taxon>Platyhelminthes</taxon>
        <taxon>Cestoda</taxon>
        <taxon>Eucestoda</taxon>
        <taxon>Cyclophyllidea</taxon>
        <taxon>Taeniidae</taxon>
        <taxon>Taenia</taxon>
    </lineage>
</organism>
<name>A0A0R3WHI7_TAEAS</name>
<evidence type="ECO:0000313" key="1">
    <source>
        <dbReference type="EMBL" id="VDK52182.1"/>
    </source>
</evidence>